<evidence type="ECO:0000256" key="1">
    <source>
        <dbReference type="ARBA" id="ARBA00004496"/>
    </source>
</evidence>
<dbReference type="GO" id="GO:0098609">
    <property type="term" value="P:cell-cell adhesion"/>
    <property type="evidence" value="ECO:0007669"/>
    <property type="project" value="TreeGrafter"/>
</dbReference>
<dbReference type="PANTHER" id="PTHR19981:SF7">
    <property type="entry name" value="TALIN-1"/>
    <property type="match status" value="1"/>
</dbReference>
<feature type="non-terminal residue" evidence="4">
    <location>
        <position position="1"/>
    </location>
</feature>
<accession>A0A7L1TJ20</accession>
<organism evidence="4 5">
    <name type="scientific">Aramus guarauna</name>
    <name type="common">Limpkin</name>
    <name type="synonym">Scolopax guarauna</name>
    <dbReference type="NCBI Taxonomy" id="54356"/>
    <lineage>
        <taxon>Eukaryota</taxon>
        <taxon>Metazoa</taxon>
        <taxon>Chordata</taxon>
        <taxon>Craniata</taxon>
        <taxon>Vertebrata</taxon>
        <taxon>Euteleostomi</taxon>
        <taxon>Archelosauria</taxon>
        <taxon>Archosauria</taxon>
        <taxon>Dinosauria</taxon>
        <taxon>Saurischia</taxon>
        <taxon>Theropoda</taxon>
        <taxon>Coelurosauria</taxon>
        <taxon>Aves</taxon>
        <taxon>Neognathae</taxon>
        <taxon>Neoaves</taxon>
        <taxon>Gruiformes</taxon>
        <taxon>Aramidae</taxon>
        <taxon>Aramus</taxon>
    </lineage>
</organism>
<dbReference type="EMBL" id="VXBL01009592">
    <property type="protein sequence ID" value="NXO59714.1"/>
    <property type="molecule type" value="Genomic_DNA"/>
</dbReference>
<proteinExistence type="predicted"/>
<dbReference type="Gene3D" id="1.20.120.230">
    <property type="entry name" value="Alpha-catenin/vinculin-like"/>
    <property type="match status" value="1"/>
</dbReference>
<dbReference type="InterPro" id="IPR036723">
    <property type="entry name" value="Alpha-catenin/vinculin-like_sf"/>
</dbReference>
<dbReference type="GO" id="GO:0005178">
    <property type="term" value="F:integrin binding"/>
    <property type="evidence" value="ECO:0007669"/>
    <property type="project" value="TreeGrafter"/>
</dbReference>
<evidence type="ECO:0000313" key="5">
    <source>
        <dbReference type="Proteomes" id="UP000567570"/>
    </source>
</evidence>
<reference evidence="4 5" key="1">
    <citation type="submission" date="2019-09" db="EMBL/GenBank/DDBJ databases">
        <title>Bird 10,000 Genomes (B10K) Project - Family phase.</title>
        <authorList>
            <person name="Zhang G."/>
        </authorList>
    </citation>
    <scope>NUCLEOTIDE SEQUENCE [LARGE SCALE GENOMIC DNA]</scope>
    <source>
        <strain evidence="4">B10K-DU-002-11</strain>
        <tissue evidence="4">Muscle</tissue>
    </source>
</reference>
<name>A0A7L1TJ20_ARAGA</name>
<dbReference type="PANTHER" id="PTHR19981">
    <property type="entry name" value="TALIN"/>
    <property type="match status" value="1"/>
</dbReference>
<dbReference type="GO" id="GO:0005886">
    <property type="term" value="C:plasma membrane"/>
    <property type="evidence" value="ECO:0007669"/>
    <property type="project" value="TreeGrafter"/>
</dbReference>
<sequence length="161" mass="16971">MVKTAMAIAVTVQEMVTKSTTNPDELGILANQLTNDYGQLAQEAKPAALTTENEEISSHIKHWVQELGHGCAALVTKAGALQCSPSDAYTKKELIESTRKVSEKVSVSLLAALQAGNHGTQACITAASAVSGIIADLNTTIMFATAGTLNQENSETFADHR</sequence>
<dbReference type="GO" id="GO:0030036">
    <property type="term" value="P:actin cytoskeleton organization"/>
    <property type="evidence" value="ECO:0007669"/>
    <property type="project" value="TreeGrafter"/>
</dbReference>
<comment type="caution">
    <text evidence="4">The sequence shown here is derived from an EMBL/GenBank/DDBJ whole genome shotgun (WGS) entry which is preliminary data.</text>
</comment>
<feature type="domain" description="Vinculin-binding site-containing" evidence="3">
    <location>
        <begin position="1"/>
        <end position="118"/>
    </location>
</feature>
<dbReference type="Gene3D" id="1.20.1420.10">
    <property type="entry name" value="Talin, central domain"/>
    <property type="match status" value="1"/>
</dbReference>
<evidence type="ECO:0000313" key="4">
    <source>
        <dbReference type="EMBL" id="NXO59714.1"/>
    </source>
</evidence>
<protein>
    <submittedName>
        <fullName evidence="4">TLN1 protein</fullName>
    </submittedName>
</protein>
<dbReference type="AlphaFoldDB" id="A0A7L1TJ20"/>
<dbReference type="FunFam" id="1.20.120.230:FF:000009">
    <property type="entry name" value="Talin 2"/>
    <property type="match status" value="1"/>
</dbReference>
<dbReference type="GO" id="GO:0051015">
    <property type="term" value="F:actin filament binding"/>
    <property type="evidence" value="ECO:0007669"/>
    <property type="project" value="InterPro"/>
</dbReference>
<evidence type="ECO:0000259" key="3">
    <source>
        <dbReference type="Pfam" id="PF08913"/>
    </source>
</evidence>
<dbReference type="InterPro" id="IPR015009">
    <property type="entry name" value="Vinculin-bd_dom"/>
</dbReference>
<dbReference type="SUPFAM" id="SSF47220">
    <property type="entry name" value="alpha-catenin/vinculin-like"/>
    <property type="match status" value="1"/>
</dbReference>
<keyword evidence="2" id="KW-0963">Cytoplasm</keyword>
<dbReference type="GO" id="GO:0005925">
    <property type="term" value="C:focal adhesion"/>
    <property type="evidence" value="ECO:0007669"/>
    <property type="project" value="TreeGrafter"/>
</dbReference>
<comment type="subcellular location">
    <subcellularLocation>
        <location evidence="1">Cytoplasm</location>
    </subcellularLocation>
</comment>
<dbReference type="Proteomes" id="UP000567570">
    <property type="component" value="Unassembled WGS sequence"/>
</dbReference>
<feature type="non-terminal residue" evidence="4">
    <location>
        <position position="161"/>
    </location>
</feature>
<keyword evidence="5" id="KW-1185">Reference proteome</keyword>
<evidence type="ECO:0000256" key="2">
    <source>
        <dbReference type="ARBA" id="ARBA00022490"/>
    </source>
</evidence>
<dbReference type="GO" id="GO:0005737">
    <property type="term" value="C:cytoplasm"/>
    <property type="evidence" value="ECO:0007669"/>
    <property type="project" value="UniProtKB-SubCell"/>
</dbReference>
<dbReference type="Pfam" id="PF08913">
    <property type="entry name" value="VBS"/>
    <property type="match status" value="1"/>
</dbReference>
<gene>
    <name evidence="4" type="primary">Tln1_1</name>
    <name evidence="4" type="ORF">ARAGUA_R15603</name>
</gene>